<dbReference type="SUPFAM" id="SSF51735">
    <property type="entry name" value="NAD(P)-binding Rossmann-fold domains"/>
    <property type="match status" value="1"/>
</dbReference>
<dbReference type="InterPro" id="IPR036291">
    <property type="entry name" value="NAD(P)-bd_dom_sf"/>
</dbReference>
<accession>K4KQ61</accession>
<keyword evidence="2" id="KW-1185">Reference proteome</keyword>
<name>K4KQ61_SIMAS</name>
<gene>
    <name evidence="1" type="ordered locus">M5M_16400</name>
</gene>
<dbReference type="PANTHER" id="PTHR14097">
    <property type="entry name" value="OXIDOREDUCTASE HTATIP2"/>
    <property type="match status" value="1"/>
</dbReference>
<reference evidence="1 2" key="1">
    <citation type="journal article" date="2013" name="Genome Announc.">
        <title>Complete genome sequence of Simiduia agarivorans SA1(T), a marine bacterium able to degrade a variety of polysaccharides.</title>
        <authorList>
            <person name="Lin S.Y."/>
            <person name="Shieh W.Y."/>
            <person name="Chen J.S."/>
            <person name="Tang S.L."/>
        </authorList>
    </citation>
    <scope>NUCLEOTIDE SEQUENCE [LARGE SCALE GENOMIC DNA]</scope>
    <source>
        <strain evidence="2">DSM 21679 / JCM 13881 / BCRC 17597 / SA1</strain>
    </source>
</reference>
<dbReference type="PANTHER" id="PTHR14097:SF7">
    <property type="entry name" value="OXIDOREDUCTASE HTATIP2"/>
    <property type="match status" value="1"/>
</dbReference>
<dbReference type="KEGG" id="saga:M5M_16400"/>
<dbReference type="AlphaFoldDB" id="K4KQ61"/>
<proteinExistence type="predicted"/>
<organism evidence="1 2">
    <name type="scientific">Simiduia agarivorans (strain DSM 21679 / JCM 13881 / BCRC 17597 / SA1)</name>
    <dbReference type="NCBI Taxonomy" id="1117647"/>
    <lineage>
        <taxon>Bacteria</taxon>
        <taxon>Pseudomonadati</taxon>
        <taxon>Pseudomonadota</taxon>
        <taxon>Gammaproteobacteria</taxon>
        <taxon>Cellvibrionales</taxon>
        <taxon>Cellvibrionaceae</taxon>
        <taxon>Simiduia</taxon>
    </lineage>
</organism>
<dbReference type="Proteomes" id="UP000000466">
    <property type="component" value="Chromosome"/>
</dbReference>
<dbReference type="OrthoDB" id="9798632at2"/>
<sequence length="208" mass="22351">MRLLLLGATGAVGSAVLDLALSEARISRLIAPTRRPLGNTHVKLDNPVVDFTALDPGADYWRADAVICALGSTIKQAGSQAAFARIDRDLPISIGKLARARGASHFILNSSVGASARGSFYLRTKHEAERGVAALGYPCVTWVRPSLIDTARAQPRPAEQLAIWLCRLLNPLIPRQYRSVRPGQIAQAMLNSALAPRPGISIVESRDL</sequence>
<evidence type="ECO:0000313" key="2">
    <source>
        <dbReference type="Proteomes" id="UP000000466"/>
    </source>
</evidence>
<dbReference type="HOGENOM" id="CLU_071330_2_1_6"/>
<dbReference type="RefSeq" id="WP_015048563.1">
    <property type="nucleotide sequence ID" value="NC_018868.3"/>
</dbReference>
<evidence type="ECO:0000313" key="1">
    <source>
        <dbReference type="EMBL" id="AFV00411.1"/>
    </source>
</evidence>
<dbReference type="STRING" id="1117647.M5M_16400"/>
<dbReference type="eggNOG" id="COG0702">
    <property type="taxonomic scope" value="Bacteria"/>
</dbReference>
<dbReference type="Gene3D" id="3.40.50.720">
    <property type="entry name" value="NAD(P)-binding Rossmann-like Domain"/>
    <property type="match status" value="1"/>
</dbReference>
<protein>
    <submittedName>
        <fullName evidence="1">Uncharacterized protein</fullName>
    </submittedName>
</protein>
<dbReference type="EMBL" id="CP003746">
    <property type="protein sequence ID" value="AFV00411.1"/>
    <property type="molecule type" value="Genomic_DNA"/>
</dbReference>